<evidence type="ECO:0008006" key="4">
    <source>
        <dbReference type="Google" id="ProtNLM"/>
    </source>
</evidence>
<protein>
    <recommendedName>
        <fullName evidence="4">GDSL esterase/lipase EXL3</fullName>
    </recommendedName>
</protein>
<dbReference type="SUPFAM" id="SSF52266">
    <property type="entry name" value="SGNH hydrolase"/>
    <property type="match status" value="1"/>
</dbReference>
<proteinExistence type="inferred from homology"/>
<dbReference type="InterPro" id="IPR001087">
    <property type="entry name" value="GDSL"/>
</dbReference>
<comment type="caution">
    <text evidence="2">The sequence shown here is derived from an EMBL/GenBank/DDBJ whole genome shotgun (WGS) entry which is preliminary data.</text>
</comment>
<organism evidence="2 3">
    <name type="scientific">Quercus rubra</name>
    <name type="common">Northern red oak</name>
    <name type="synonym">Quercus borealis</name>
    <dbReference type="NCBI Taxonomy" id="3512"/>
    <lineage>
        <taxon>Eukaryota</taxon>
        <taxon>Viridiplantae</taxon>
        <taxon>Streptophyta</taxon>
        <taxon>Embryophyta</taxon>
        <taxon>Tracheophyta</taxon>
        <taxon>Spermatophyta</taxon>
        <taxon>Magnoliopsida</taxon>
        <taxon>eudicotyledons</taxon>
        <taxon>Gunneridae</taxon>
        <taxon>Pentapetalae</taxon>
        <taxon>rosids</taxon>
        <taxon>fabids</taxon>
        <taxon>Fagales</taxon>
        <taxon>Fagaceae</taxon>
        <taxon>Quercus</taxon>
    </lineage>
</organism>
<keyword evidence="3" id="KW-1185">Reference proteome</keyword>
<gene>
    <name evidence="2" type="ORF">RGQ29_009914</name>
</gene>
<accession>A0AAN7J6P6</accession>
<sequence>MHFLFKKLFSSSAIVLFSLIAFVHFCNTNAVLKPPGNATIPAIIAFGDSIMDTGNNNYIETVAKCNFPPYGRDFVGGKPTGRWSNGKAPTDLIAEELGIKELVPPYLDPNLQLQDLKTGVCFASGGTGYDPLTPILASVISLPDQLRMFKEYIGKLNATVGAEQTNFILANSLFFLVAGSNDIANTYYLSHAREIMYDISSYTDLMIKFASKFLKELQGLGARRIGVFSAPPLGCMPSQRTAAGGFQRNCAEKYNRASLLFNSKLNTTIDSLNKNLPDSRVVYVDVYNPFLDIIENPQNYGFHVADRGCCGTGDIEVAVLCTLTPTTCVNASDYIFWDSYHPTEAVYRTLISQLLRKYINSFF</sequence>
<evidence type="ECO:0000313" key="3">
    <source>
        <dbReference type="Proteomes" id="UP001324115"/>
    </source>
</evidence>
<dbReference type="PANTHER" id="PTHR45642">
    <property type="entry name" value="GDSL ESTERASE/LIPASE EXL3"/>
    <property type="match status" value="1"/>
</dbReference>
<name>A0AAN7J6P6_QUERU</name>
<dbReference type="InterPro" id="IPR050592">
    <property type="entry name" value="GDSL_lipolytic_enzyme"/>
</dbReference>
<dbReference type="InterPro" id="IPR036514">
    <property type="entry name" value="SGNH_hydro_sf"/>
</dbReference>
<dbReference type="FunFam" id="3.40.50.1110:FF:000003">
    <property type="entry name" value="GDSL esterase/lipase APG"/>
    <property type="match status" value="1"/>
</dbReference>
<reference evidence="2 3" key="1">
    <citation type="journal article" date="2023" name="G3 (Bethesda)">
        <title>A haplotype-resolved chromosome-scale genome for Quercus rubra L. provides insights into the genetics of adaptive traits for red oak species.</title>
        <authorList>
            <person name="Kapoor B."/>
            <person name="Jenkins J."/>
            <person name="Schmutz J."/>
            <person name="Zhebentyayeva T."/>
            <person name="Kuelheim C."/>
            <person name="Coggeshall M."/>
            <person name="Heim C."/>
            <person name="Lasky J.R."/>
            <person name="Leites L."/>
            <person name="Islam-Faridi N."/>
            <person name="Romero-Severson J."/>
            <person name="DeLeo V.L."/>
            <person name="Lucas S.M."/>
            <person name="Lazic D."/>
            <person name="Gailing O."/>
            <person name="Carlson J."/>
            <person name="Staton M."/>
        </authorList>
    </citation>
    <scope>NUCLEOTIDE SEQUENCE [LARGE SCALE GENOMIC DNA]</scope>
    <source>
        <strain evidence="2">Pseudo-F2</strain>
    </source>
</reference>
<dbReference type="CDD" id="cd01837">
    <property type="entry name" value="SGNH_plant_lipase_like"/>
    <property type="match status" value="1"/>
</dbReference>
<dbReference type="Proteomes" id="UP001324115">
    <property type="component" value="Unassembled WGS sequence"/>
</dbReference>
<dbReference type="Pfam" id="PF00657">
    <property type="entry name" value="Lipase_GDSL"/>
    <property type="match status" value="1"/>
</dbReference>
<dbReference type="GO" id="GO:0006629">
    <property type="term" value="P:lipid metabolic process"/>
    <property type="evidence" value="ECO:0007669"/>
    <property type="project" value="InterPro"/>
</dbReference>
<dbReference type="GO" id="GO:0016298">
    <property type="term" value="F:lipase activity"/>
    <property type="evidence" value="ECO:0007669"/>
    <property type="project" value="InterPro"/>
</dbReference>
<dbReference type="AlphaFoldDB" id="A0AAN7J6P6"/>
<comment type="similarity">
    <text evidence="1">Belongs to the 'GDSL' lipolytic enzyme family.</text>
</comment>
<evidence type="ECO:0000313" key="2">
    <source>
        <dbReference type="EMBL" id="KAK4600040.1"/>
    </source>
</evidence>
<evidence type="ECO:0000256" key="1">
    <source>
        <dbReference type="ARBA" id="ARBA00008668"/>
    </source>
</evidence>
<dbReference type="Gene3D" id="3.40.50.1110">
    <property type="entry name" value="SGNH hydrolase"/>
    <property type="match status" value="1"/>
</dbReference>
<dbReference type="PANTHER" id="PTHR45642:SF150">
    <property type="entry name" value="GDSL ESTERASE_LIPASE EXL3"/>
    <property type="match status" value="1"/>
</dbReference>
<dbReference type="EMBL" id="JAXUIC010000002">
    <property type="protein sequence ID" value="KAK4600040.1"/>
    <property type="molecule type" value="Genomic_DNA"/>
</dbReference>
<dbReference type="InterPro" id="IPR008265">
    <property type="entry name" value="Lipase_GDSL_AS"/>
</dbReference>
<dbReference type="PROSITE" id="PS01098">
    <property type="entry name" value="LIPASE_GDSL_SER"/>
    <property type="match status" value="1"/>
</dbReference>
<dbReference type="InterPro" id="IPR035669">
    <property type="entry name" value="SGNH_plant_lipase-like"/>
</dbReference>